<proteinExistence type="predicted"/>
<dbReference type="OrthoDB" id="2688393at2759"/>
<accession>A0A9P5PFG4</accession>
<keyword evidence="2" id="KW-1185">Reference proteome</keyword>
<feature type="non-terminal residue" evidence="1">
    <location>
        <position position="188"/>
    </location>
</feature>
<organism evidence="1 2">
    <name type="scientific">Rhodocollybia butyracea</name>
    <dbReference type="NCBI Taxonomy" id="206335"/>
    <lineage>
        <taxon>Eukaryota</taxon>
        <taxon>Fungi</taxon>
        <taxon>Dikarya</taxon>
        <taxon>Basidiomycota</taxon>
        <taxon>Agaricomycotina</taxon>
        <taxon>Agaricomycetes</taxon>
        <taxon>Agaricomycetidae</taxon>
        <taxon>Agaricales</taxon>
        <taxon>Marasmiineae</taxon>
        <taxon>Omphalotaceae</taxon>
        <taxon>Rhodocollybia</taxon>
    </lineage>
</organism>
<evidence type="ECO:0000313" key="1">
    <source>
        <dbReference type="EMBL" id="KAF9064664.1"/>
    </source>
</evidence>
<sequence>NAQKVEGLEPWFPFQSEDEWELAPWLMESGASQGKIDWFLKLNKIQNDVKPSFQTKCAFLQYIDSLPQGPEFTCTPMKVIGDLKDADSNFWTETLELWHQDPLDCVAEILGNPLFENHQTYCPQHVFQQQQQDGSPFNQEYNEMWTADWWWETQVNFQDMMWRLLKLTRDIGQASRPCDNCTSYPSIR</sequence>
<dbReference type="Proteomes" id="UP000772434">
    <property type="component" value="Unassembled WGS sequence"/>
</dbReference>
<gene>
    <name evidence="1" type="ORF">BDP27DRAFT_1230135</name>
</gene>
<reference evidence="1" key="1">
    <citation type="submission" date="2020-11" db="EMBL/GenBank/DDBJ databases">
        <authorList>
            <consortium name="DOE Joint Genome Institute"/>
            <person name="Ahrendt S."/>
            <person name="Riley R."/>
            <person name="Andreopoulos W."/>
            <person name="Labutti K."/>
            <person name="Pangilinan J."/>
            <person name="Ruiz-Duenas F.J."/>
            <person name="Barrasa J.M."/>
            <person name="Sanchez-Garcia M."/>
            <person name="Camarero S."/>
            <person name="Miyauchi S."/>
            <person name="Serrano A."/>
            <person name="Linde D."/>
            <person name="Babiker R."/>
            <person name="Drula E."/>
            <person name="Ayuso-Fernandez I."/>
            <person name="Pacheco R."/>
            <person name="Padilla G."/>
            <person name="Ferreira P."/>
            <person name="Barriuso J."/>
            <person name="Kellner H."/>
            <person name="Castanera R."/>
            <person name="Alfaro M."/>
            <person name="Ramirez L."/>
            <person name="Pisabarro A.G."/>
            <person name="Kuo A."/>
            <person name="Tritt A."/>
            <person name="Lipzen A."/>
            <person name="He G."/>
            <person name="Yan M."/>
            <person name="Ng V."/>
            <person name="Cullen D."/>
            <person name="Martin F."/>
            <person name="Rosso M.-N."/>
            <person name="Henrissat B."/>
            <person name="Hibbett D."/>
            <person name="Martinez A.T."/>
            <person name="Grigoriev I.V."/>
        </authorList>
    </citation>
    <scope>NUCLEOTIDE SEQUENCE</scope>
    <source>
        <strain evidence="1">AH 40177</strain>
    </source>
</reference>
<evidence type="ECO:0000313" key="2">
    <source>
        <dbReference type="Proteomes" id="UP000772434"/>
    </source>
</evidence>
<dbReference type="AlphaFoldDB" id="A0A9P5PFG4"/>
<dbReference type="EMBL" id="JADNRY010000118">
    <property type="protein sequence ID" value="KAF9064664.1"/>
    <property type="molecule type" value="Genomic_DNA"/>
</dbReference>
<dbReference type="InterPro" id="IPR041078">
    <property type="entry name" value="Plavaka"/>
</dbReference>
<dbReference type="Pfam" id="PF18759">
    <property type="entry name" value="Plavaka"/>
    <property type="match status" value="1"/>
</dbReference>
<protein>
    <submittedName>
        <fullName evidence="1">Uncharacterized protein</fullName>
    </submittedName>
</protein>
<name>A0A9P5PFG4_9AGAR</name>
<comment type="caution">
    <text evidence="1">The sequence shown here is derived from an EMBL/GenBank/DDBJ whole genome shotgun (WGS) entry which is preliminary data.</text>
</comment>